<evidence type="ECO:0000313" key="1">
    <source>
        <dbReference type="EMBL" id="MEQ2244767.1"/>
    </source>
</evidence>
<evidence type="ECO:0000313" key="2">
    <source>
        <dbReference type="Proteomes" id="UP001482620"/>
    </source>
</evidence>
<reference evidence="1 2" key="1">
    <citation type="submission" date="2021-06" db="EMBL/GenBank/DDBJ databases">
        <authorList>
            <person name="Palmer J.M."/>
        </authorList>
    </citation>
    <scope>NUCLEOTIDE SEQUENCE [LARGE SCALE GENOMIC DNA]</scope>
    <source>
        <strain evidence="2">if_2019</strain>
        <tissue evidence="1">Muscle</tissue>
    </source>
</reference>
<sequence length="102" mass="11675">MPRLEKSKGKGTDRPKLDWRFVQRFCGIQRVLFPSWTSQSVLMFGTLLGVTLTADHLPGGRPPQSLLQRAGRQRLFWLQESGGNSYGAHFVELHSKLMYSER</sequence>
<accession>A0ABV0UJN9</accession>
<organism evidence="1 2">
    <name type="scientific">Ilyodon furcidens</name>
    <name type="common">goldbreast splitfin</name>
    <dbReference type="NCBI Taxonomy" id="33524"/>
    <lineage>
        <taxon>Eukaryota</taxon>
        <taxon>Metazoa</taxon>
        <taxon>Chordata</taxon>
        <taxon>Craniata</taxon>
        <taxon>Vertebrata</taxon>
        <taxon>Euteleostomi</taxon>
        <taxon>Actinopterygii</taxon>
        <taxon>Neopterygii</taxon>
        <taxon>Teleostei</taxon>
        <taxon>Neoteleostei</taxon>
        <taxon>Acanthomorphata</taxon>
        <taxon>Ovalentaria</taxon>
        <taxon>Atherinomorphae</taxon>
        <taxon>Cyprinodontiformes</taxon>
        <taxon>Goodeidae</taxon>
        <taxon>Ilyodon</taxon>
    </lineage>
</organism>
<gene>
    <name evidence="1" type="ORF">ILYODFUR_020564</name>
</gene>
<dbReference type="Proteomes" id="UP001482620">
    <property type="component" value="Unassembled WGS sequence"/>
</dbReference>
<keyword evidence="2" id="KW-1185">Reference proteome</keyword>
<dbReference type="EMBL" id="JAHRIQ010071641">
    <property type="protein sequence ID" value="MEQ2244767.1"/>
    <property type="molecule type" value="Genomic_DNA"/>
</dbReference>
<protein>
    <submittedName>
        <fullName evidence="1">Uncharacterized protein</fullName>
    </submittedName>
</protein>
<name>A0ABV0UJN9_9TELE</name>
<comment type="caution">
    <text evidence="1">The sequence shown here is derived from an EMBL/GenBank/DDBJ whole genome shotgun (WGS) entry which is preliminary data.</text>
</comment>
<proteinExistence type="predicted"/>